<name>A0A0F7U100_PENBI</name>
<feature type="compositionally biased region" description="Acidic residues" evidence="1">
    <location>
        <begin position="54"/>
        <end position="82"/>
    </location>
</feature>
<dbReference type="EMBL" id="CDHK01000009">
    <property type="protein sequence ID" value="CEJ60947.1"/>
    <property type="molecule type" value="Genomic_DNA"/>
</dbReference>
<feature type="compositionally biased region" description="Polar residues" evidence="1">
    <location>
        <begin position="17"/>
        <end position="26"/>
    </location>
</feature>
<accession>A0A0F7U100</accession>
<reference evidence="3" key="1">
    <citation type="journal article" date="2015" name="Genome Announc.">
        <title>Draft genome sequence of the fungus Penicillium brasilianum MG11.</title>
        <authorList>
            <person name="Horn F."/>
            <person name="Linde J."/>
            <person name="Mattern D.J."/>
            <person name="Walther G."/>
            <person name="Guthke R."/>
            <person name="Brakhage A.A."/>
            <person name="Valiante V."/>
        </authorList>
    </citation>
    <scope>NUCLEOTIDE SEQUENCE [LARGE SCALE GENOMIC DNA]</scope>
    <source>
        <strain evidence="3">MG11</strain>
    </source>
</reference>
<evidence type="ECO:0000313" key="2">
    <source>
        <dbReference type="EMBL" id="CEJ60947.1"/>
    </source>
</evidence>
<feature type="compositionally biased region" description="Polar residues" evidence="1">
    <location>
        <begin position="102"/>
        <end position="115"/>
    </location>
</feature>
<protein>
    <submittedName>
        <fullName evidence="2">Uncharacterized protein</fullName>
    </submittedName>
</protein>
<evidence type="ECO:0000313" key="3">
    <source>
        <dbReference type="Proteomes" id="UP000042958"/>
    </source>
</evidence>
<proteinExistence type="predicted"/>
<dbReference type="AlphaFoldDB" id="A0A0F7U100"/>
<feature type="compositionally biased region" description="Low complexity" evidence="1">
    <location>
        <begin position="32"/>
        <end position="49"/>
    </location>
</feature>
<gene>
    <name evidence="2" type="ORF">PMG11_09501</name>
</gene>
<organism evidence="2 3">
    <name type="scientific">Penicillium brasilianum</name>
    <dbReference type="NCBI Taxonomy" id="104259"/>
    <lineage>
        <taxon>Eukaryota</taxon>
        <taxon>Fungi</taxon>
        <taxon>Dikarya</taxon>
        <taxon>Ascomycota</taxon>
        <taxon>Pezizomycotina</taxon>
        <taxon>Eurotiomycetes</taxon>
        <taxon>Eurotiomycetidae</taxon>
        <taxon>Eurotiales</taxon>
        <taxon>Aspergillaceae</taxon>
        <taxon>Penicillium</taxon>
    </lineage>
</organism>
<dbReference type="Proteomes" id="UP000042958">
    <property type="component" value="Unassembled WGS sequence"/>
</dbReference>
<feature type="region of interest" description="Disordered" evidence="1">
    <location>
        <begin position="1"/>
        <end position="130"/>
    </location>
</feature>
<sequence>MSSLPRPTNLLGDEHTSPSNESQASIPDQVWTTTESSSTSHTSVSQASTPDYGYEADNEDSGDEENLEDNESLYFPEQDDDTTSVNTVSTDSAPVEEYLETTPHQQPGDNPQGSADQRIPDLVSSPSFTPGSEVDVEELLLNACEPRGFYWNTSDAGIR</sequence>
<keyword evidence="3" id="KW-1185">Reference proteome</keyword>
<evidence type="ECO:0000256" key="1">
    <source>
        <dbReference type="SAM" id="MobiDB-lite"/>
    </source>
</evidence>
<feature type="compositionally biased region" description="Low complexity" evidence="1">
    <location>
        <begin position="83"/>
        <end position="92"/>
    </location>
</feature>